<reference evidence="3 4" key="1">
    <citation type="submission" date="2021-02" db="EMBL/GenBank/DDBJ databases">
        <title>Variation within the Batrachochytrium salamandrivorans European outbreak.</title>
        <authorList>
            <person name="Kelly M."/>
            <person name="Pasmans F."/>
            <person name="Shea T.P."/>
            <person name="Munoz J.F."/>
            <person name="Carranza S."/>
            <person name="Cuomo C.A."/>
            <person name="Martel A."/>
        </authorList>
    </citation>
    <scope>NUCLEOTIDE SEQUENCE [LARGE SCALE GENOMIC DNA]</scope>
    <source>
        <strain evidence="3 4">AMFP18/2</strain>
    </source>
</reference>
<keyword evidence="4" id="KW-1185">Reference proteome</keyword>
<gene>
    <name evidence="3" type="ORF">BASA50_007601</name>
</gene>
<evidence type="ECO:0000256" key="1">
    <source>
        <dbReference type="SAM" id="MobiDB-lite"/>
    </source>
</evidence>
<feature type="region of interest" description="Disordered" evidence="1">
    <location>
        <begin position="109"/>
        <end position="133"/>
    </location>
</feature>
<feature type="chain" id="PRO_5046423475" evidence="2">
    <location>
        <begin position="20"/>
        <end position="395"/>
    </location>
</feature>
<protein>
    <submittedName>
        <fullName evidence="3">Uncharacterized protein</fullName>
    </submittedName>
</protein>
<dbReference type="Proteomes" id="UP001648503">
    <property type="component" value="Unassembled WGS sequence"/>
</dbReference>
<comment type="caution">
    <text evidence="3">The sequence shown here is derived from an EMBL/GenBank/DDBJ whole genome shotgun (WGS) entry which is preliminary data.</text>
</comment>
<organism evidence="3 4">
    <name type="scientific">Batrachochytrium salamandrivorans</name>
    <dbReference type="NCBI Taxonomy" id="1357716"/>
    <lineage>
        <taxon>Eukaryota</taxon>
        <taxon>Fungi</taxon>
        <taxon>Fungi incertae sedis</taxon>
        <taxon>Chytridiomycota</taxon>
        <taxon>Chytridiomycota incertae sedis</taxon>
        <taxon>Chytridiomycetes</taxon>
        <taxon>Rhizophydiales</taxon>
        <taxon>Rhizophydiales incertae sedis</taxon>
        <taxon>Batrachochytrium</taxon>
    </lineage>
</organism>
<evidence type="ECO:0000313" key="4">
    <source>
        <dbReference type="Proteomes" id="UP001648503"/>
    </source>
</evidence>
<accession>A0ABQ8F6F4</accession>
<evidence type="ECO:0000256" key="2">
    <source>
        <dbReference type="SAM" id="SignalP"/>
    </source>
</evidence>
<evidence type="ECO:0000313" key="3">
    <source>
        <dbReference type="EMBL" id="KAH6593080.1"/>
    </source>
</evidence>
<proteinExistence type="predicted"/>
<name>A0ABQ8F6F4_9FUNG</name>
<keyword evidence="2" id="KW-0732">Signal</keyword>
<feature type="signal peptide" evidence="2">
    <location>
        <begin position="1"/>
        <end position="19"/>
    </location>
</feature>
<dbReference type="EMBL" id="JAFCIX010000361">
    <property type="protein sequence ID" value="KAH6593080.1"/>
    <property type="molecule type" value="Genomic_DNA"/>
</dbReference>
<sequence>MKLQGVFMIIPLLAVVASGSTIPSKTSYNVQRLEKRGDDDPASKGYTAKNSRAKLAVVSDANGGAQSPTLAQHLSLAEQLEKIGERWTQVETELQGDIDQDKEKKRARLHNLGKESYKSQHGTPNYNRGDDEKKLARSSTFLQSGRGFRNLPTHKKNKPMGFLNSLQIYPKAQRFFSREKGKPMESINSFKKKRRFRSSMNKDKKKRSVKSLNYWEQVHESQHGTDNTVLEEIRKLNQELLKKQDEITNRGASNEKLSETQAQAIVQPKSIPHVNTVSISPILSSLKPSHGRSHGTKTVPEQIDDDYRKAVEEIEAIPVKKRLRKSPKKTLLNRLNLADHRIQSGLVPAIQKSRLRLLGRALDPGVENVYTWLRGGVLNDEADLDQLLVGRDCGA</sequence>